<keyword evidence="5" id="KW-1185">Reference proteome</keyword>
<dbReference type="InterPro" id="IPR052177">
    <property type="entry name" value="Divisome_Glycosyl_Hydrolase"/>
</dbReference>
<dbReference type="Gene3D" id="2.60.40.10">
    <property type="entry name" value="Immunoglobulins"/>
    <property type="match status" value="1"/>
</dbReference>
<feature type="region of interest" description="Disordered" evidence="2">
    <location>
        <begin position="379"/>
        <end position="404"/>
    </location>
</feature>
<evidence type="ECO:0000259" key="3">
    <source>
        <dbReference type="Pfam" id="PF02638"/>
    </source>
</evidence>
<dbReference type="RefSeq" id="WP_246528199.1">
    <property type="nucleotide sequence ID" value="NZ_BAAAJD010000146.1"/>
</dbReference>
<dbReference type="InterPro" id="IPR003790">
    <property type="entry name" value="GHL10"/>
</dbReference>
<sequence>MIPDECEEAVDTSKRQMRGAWLTTVRNLDWPSADDLDAEEQKEELRDQLDAAAELGLNTIFFQVRPTADAVYASEKEPWARYLTGKQGGDPGYDPLKFALEEAHARGLELHAWFNPYRVGWKDPDLKGLADDHPAKKHPDWLVVYDDQGWLDPGNPDVQDWVSDVVLDVVDRYDIDGVHFDDYFYPYPADGEGDFDDDASWKAHGDGYDDRGDWRRANVDALLADIHGRIDETKPWVRFGVSPFGIYRNADSDPDGSDTKGLESYSAQYADTLSWIEQGSVDYLVPQIYWERGFGTADYEELVPWWAEQVEGTGVDLYIGQAAYRVGEDGWKGDDALARQLDFNREHPQVGGDVYYGMSDVLGKAEKAMERLGEDHYAAPALPPAADEGAGHPLPPGGLTAERNDSGGVDLEWDPVEDARGYAVYRLPADAPEDPCELAGSNRLAGVAGSTGFTDDEAGPEEYRYYVTALDRYRDEGAAGGGVEVPAAEGRAAGD</sequence>
<dbReference type="InterPro" id="IPR013783">
    <property type="entry name" value="Ig-like_fold"/>
</dbReference>
<dbReference type="Gene3D" id="3.20.20.80">
    <property type="entry name" value="Glycosidases"/>
    <property type="match status" value="1"/>
</dbReference>
<dbReference type="AlphaFoldDB" id="A0A7W8QJB9"/>
<evidence type="ECO:0000256" key="2">
    <source>
        <dbReference type="SAM" id="MobiDB-lite"/>
    </source>
</evidence>
<gene>
    <name evidence="4" type="ORF">HDA36_001632</name>
</gene>
<protein>
    <submittedName>
        <fullName evidence="4">Uncharacterized lipoprotein YddW (UPF0748 family)</fullName>
    </submittedName>
</protein>
<comment type="caution">
    <text evidence="4">The sequence shown here is derived from an EMBL/GenBank/DDBJ whole genome shotgun (WGS) entry which is preliminary data.</text>
</comment>
<keyword evidence="4" id="KW-0449">Lipoprotein</keyword>
<keyword evidence="1" id="KW-0732">Signal</keyword>
<dbReference type="PANTHER" id="PTHR43405:SF1">
    <property type="entry name" value="GLYCOSYL HYDROLASE DIGH"/>
    <property type="match status" value="1"/>
</dbReference>
<dbReference type="Proteomes" id="UP000572635">
    <property type="component" value="Unassembled WGS sequence"/>
</dbReference>
<evidence type="ECO:0000313" key="5">
    <source>
        <dbReference type="Proteomes" id="UP000572635"/>
    </source>
</evidence>
<dbReference type="PANTHER" id="PTHR43405">
    <property type="entry name" value="GLYCOSYL HYDROLASE DIGH"/>
    <property type="match status" value="1"/>
</dbReference>
<dbReference type="Pfam" id="PF02638">
    <property type="entry name" value="GHL10"/>
    <property type="match status" value="1"/>
</dbReference>
<name>A0A7W8QJB9_9ACTN</name>
<accession>A0A7W8QJB9</accession>
<reference evidence="4 5" key="1">
    <citation type="submission" date="2020-08" db="EMBL/GenBank/DDBJ databases">
        <title>Sequencing the genomes of 1000 actinobacteria strains.</title>
        <authorList>
            <person name="Klenk H.-P."/>
        </authorList>
    </citation>
    <scope>NUCLEOTIDE SEQUENCE [LARGE SCALE GENOMIC DNA]</scope>
    <source>
        <strain evidence="4 5">DSM 44551</strain>
    </source>
</reference>
<dbReference type="InterPro" id="IPR017853">
    <property type="entry name" value="GH"/>
</dbReference>
<evidence type="ECO:0000313" key="4">
    <source>
        <dbReference type="EMBL" id="MBB5431548.1"/>
    </source>
</evidence>
<dbReference type="GO" id="GO:0005975">
    <property type="term" value="P:carbohydrate metabolic process"/>
    <property type="evidence" value="ECO:0007669"/>
    <property type="project" value="UniProtKB-ARBA"/>
</dbReference>
<evidence type="ECO:0000256" key="1">
    <source>
        <dbReference type="ARBA" id="ARBA00022729"/>
    </source>
</evidence>
<feature type="domain" description="Glycosyl hydrolase-like 10" evidence="3">
    <location>
        <begin position="16"/>
        <end position="329"/>
    </location>
</feature>
<organism evidence="4 5">
    <name type="scientific">Nocardiopsis composta</name>
    <dbReference type="NCBI Taxonomy" id="157465"/>
    <lineage>
        <taxon>Bacteria</taxon>
        <taxon>Bacillati</taxon>
        <taxon>Actinomycetota</taxon>
        <taxon>Actinomycetes</taxon>
        <taxon>Streptosporangiales</taxon>
        <taxon>Nocardiopsidaceae</taxon>
        <taxon>Nocardiopsis</taxon>
    </lineage>
</organism>
<dbReference type="SUPFAM" id="SSF51445">
    <property type="entry name" value="(Trans)glycosidases"/>
    <property type="match status" value="1"/>
</dbReference>
<proteinExistence type="predicted"/>
<dbReference type="EMBL" id="JACHDB010000001">
    <property type="protein sequence ID" value="MBB5431548.1"/>
    <property type="molecule type" value="Genomic_DNA"/>
</dbReference>